<feature type="transmembrane region" description="Helical" evidence="2">
    <location>
        <begin position="127"/>
        <end position="149"/>
    </location>
</feature>
<dbReference type="AlphaFoldDB" id="A0A934WUH9"/>
<feature type="transmembrane region" description="Helical" evidence="2">
    <location>
        <begin position="97"/>
        <end position="121"/>
    </location>
</feature>
<dbReference type="Pfam" id="PF01381">
    <property type="entry name" value="HTH_3"/>
    <property type="match status" value="1"/>
</dbReference>
<name>A0A934WUH9_9FIRM</name>
<gene>
    <name evidence="4" type="ORF">JKK62_16450</name>
</gene>
<feature type="domain" description="HTH cro/C1-type" evidence="3">
    <location>
        <begin position="10"/>
        <end position="64"/>
    </location>
</feature>
<dbReference type="InterPro" id="IPR010982">
    <property type="entry name" value="Lambda_DNA-bd_dom_sf"/>
</dbReference>
<dbReference type="SUPFAM" id="SSF47413">
    <property type="entry name" value="lambda repressor-like DNA-binding domains"/>
    <property type="match status" value="1"/>
</dbReference>
<evidence type="ECO:0000256" key="2">
    <source>
        <dbReference type="SAM" id="Phobius"/>
    </source>
</evidence>
<keyword evidence="2" id="KW-0472">Membrane</keyword>
<dbReference type="PANTHER" id="PTHR46558:SF4">
    <property type="entry name" value="DNA-BIDING PHAGE PROTEIN"/>
    <property type="match status" value="1"/>
</dbReference>
<keyword evidence="2" id="KW-0812">Transmembrane</keyword>
<dbReference type="SMART" id="SM00530">
    <property type="entry name" value="HTH_XRE"/>
    <property type="match status" value="1"/>
</dbReference>
<proteinExistence type="predicted"/>
<sequence>MDQIKIGNFISTMRKEQGLTQRQLADKLLISDKTVSKWECGKGMPEVSLMLPLCDALGINLNELFSGEKLTDADYKKKAEENIMNLVKEKSESKKKIILSVIVMVITFMAGVVLIMTSGLLEMPLWFRIHLIVTGAIAIIGGILVATMLDMDAGTFECKYCETRFKPTTGEYLKGVHTITKRKLKCPHCGKTSYCKRRLTH</sequence>
<dbReference type="RefSeq" id="WP_201428885.1">
    <property type="nucleotide sequence ID" value="NZ_JAEQMG010000187.1"/>
</dbReference>
<keyword evidence="1" id="KW-0238">DNA-binding</keyword>
<keyword evidence="2" id="KW-1133">Transmembrane helix</keyword>
<evidence type="ECO:0000313" key="4">
    <source>
        <dbReference type="EMBL" id="MBK6090214.1"/>
    </source>
</evidence>
<reference evidence="4" key="1">
    <citation type="submission" date="2021-01" db="EMBL/GenBank/DDBJ databases">
        <title>Genome public.</title>
        <authorList>
            <person name="Liu C."/>
            <person name="Sun Q."/>
        </authorList>
    </citation>
    <scope>NUCLEOTIDE SEQUENCE</scope>
    <source>
        <strain evidence="4">M6</strain>
    </source>
</reference>
<dbReference type="Proteomes" id="UP000633365">
    <property type="component" value="Unassembled WGS sequence"/>
</dbReference>
<evidence type="ECO:0000313" key="5">
    <source>
        <dbReference type="Proteomes" id="UP000633365"/>
    </source>
</evidence>
<dbReference type="GO" id="GO:0003677">
    <property type="term" value="F:DNA binding"/>
    <property type="evidence" value="ECO:0007669"/>
    <property type="project" value="UniProtKB-KW"/>
</dbReference>
<dbReference type="PANTHER" id="PTHR46558">
    <property type="entry name" value="TRACRIPTIONAL REGULATORY PROTEIN-RELATED-RELATED"/>
    <property type="match status" value="1"/>
</dbReference>
<protein>
    <submittedName>
        <fullName evidence="4">Helix-turn-helix domain-containing protein</fullName>
    </submittedName>
</protein>
<comment type="caution">
    <text evidence="4">The sequence shown here is derived from an EMBL/GenBank/DDBJ whole genome shotgun (WGS) entry which is preliminary data.</text>
</comment>
<organism evidence="4 5">
    <name type="scientific">Ruminococcus difficilis</name>
    <dbReference type="NCBI Taxonomy" id="2763069"/>
    <lineage>
        <taxon>Bacteria</taxon>
        <taxon>Bacillati</taxon>
        <taxon>Bacillota</taxon>
        <taxon>Clostridia</taxon>
        <taxon>Eubacteriales</taxon>
        <taxon>Oscillospiraceae</taxon>
        <taxon>Ruminococcus</taxon>
    </lineage>
</organism>
<dbReference type="Gene3D" id="1.10.260.40">
    <property type="entry name" value="lambda repressor-like DNA-binding domains"/>
    <property type="match status" value="1"/>
</dbReference>
<evidence type="ECO:0000259" key="3">
    <source>
        <dbReference type="PROSITE" id="PS50943"/>
    </source>
</evidence>
<dbReference type="EMBL" id="JAEQMG010000187">
    <property type="protein sequence ID" value="MBK6090214.1"/>
    <property type="molecule type" value="Genomic_DNA"/>
</dbReference>
<accession>A0A934WUH9</accession>
<dbReference type="InterPro" id="IPR001387">
    <property type="entry name" value="Cro/C1-type_HTH"/>
</dbReference>
<dbReference type="PROSITE" id="PS50943">
    <property type="entry name" value="HTH_CROC1"/>
    <property type="match status" value="1"/>
</dbReference>
<evidence type="ECO:0000256" key="1">
    <source>
        <dbReference type="ARBA" id="ARBA00023125"/>
    </source>
</evidence>
<keyword evidence="5" id="KW-1185">Reference proteome</keyword>
<dbReference type="CDD" id="cd00093">
    <property type="entry name" value="HTH_XRE"/>
    <property type="match status" value="1"/>
</dbReference>